<dbReference type="Gene3D" id="2.30.29.30">
    <property type="entry name" value="Pleckstrin-homology domain (PH domain)/Phosphotyrosine-binding domain (PTB)"/>
    <property type="match status" value="1"/>
</dbReference>
<dbReference type="Pfam" id="PF00169">
    <property type="entry name" value="PH"/>
    <property type="match status" value="1"/>
</dbReference>
<dbReference type="InterPro" id="IPR001936">
    <property type="entry name" value="RasGAP_dom"/>
</dbReference>
<evidence type="ECO:0000313" key="11">
    <source>
        <dbReference type="RefSeq" id="XP_060541113.1"/>
    </source>
</evidence>
<dbReference type="SUPFAM" id="SSF48350">
    <property type="entry name" value="GTPase activation domain, GAP"/>
    <property type="match status" value="1"/>
</dbReference>
<evidence type="ECO:0000256" key="4">
    <source>
        <dbReference type="ARBA" id="ARBA00022771"/>
    </source>
</evidence>
<evidence type="ECO:0000256" key="1">
    <source>
        <dbReference type="ARBA" id="ARBA00022468"/>
    </source>
</evidence>
<dbReference type="InterPro" id="IPR001562">
    <property type="entry name" value="Znf_Btk_motif"/>
</dbReference>
<feature type="domain" description="PH" evidence="8">
    <location>
        <begin position="354"/>
        <end position="461"/>
    </location>
</feature>
<accession>A0ABM3YYB7</accession>
<keyword evidence="10" id="KW-1185">Reference proteome</keyword>
<proteinExistence type="predicted"/>
<feature type="compositionally biased region" description="Polar residues" evidence="7">
    <location>
        <begin position="536"/>
        <end position="550"/>
    </location>
</feature>
<protein>
    <submittedName>
        <fullName evidence="11">RasGAP-activating-like protein 1</fullName>
    </submittedName>
</protein>
<dbReference type="PANTHER" id="PTHR10194:SF3">
    <property type="entry name" value="RASGAP-ACTIVATING-LIKE PROTEIN 1"/>
    <property type="match status" value="1"/>
</dbReference>
<feature type="region of interest" description="Disordered" evidence="7">
    <location>
        <begin position="574"/>
        <end position="599"/>
    </location>
</feature>
<feature type="domain" description="Ras-GAP" evidence="9">
    <location>
        <begin position="88"/>
        <end position="298"/>
    </location>
</feature>
<dbReference type="InterPro" id="IPR023152">
    <property type="entry name" value="RasGAP_CS"/>
</dbReference>
<dbReference type="RefSeq" id="XP_060541113.1">
    <property type="nucleotide sequence ID" value="XM_060685130.1"/>
</dbReference>
<keyword evidence="2" id="KW-0479">Metal-binding</keyword>
<keyword evidence="5" id="KW-0862">Zinc</keyword>
<dbReference type="PROSITE" id="PS00509">
    <property type="entry name" value="RAS_GTPASE_ACTIV_1"/>
    <property type="match status" value="1"/>
</dbReference>
<evidence type="ECO:0000256" key="7">
    <source>
        <dbReference type="SAM" id="MobiDB-lite"/>
    </source>
</evidence>
<keyword evidence="3" id="KW-0677">Repeat</keyword>
<gene>
    <name evidence="11" type="primary">LOC117660174</name>
</gene>
<dbReference type="InterPro" id="IPR011993">
    <property type="entry name" value="PH-like_dom_sf"/>
</dbReference>
<dbReference type="PROSITE" id="PS50003">
    <property type="entry name" value="PH_DOMAIN"/>
    <property type="match status" value="1"/>
</dbReference>
<dbReference type="InterPro" id="IPR039360">
    <property type="entry name" value="Ras_GTPase"/>
</dbReference>
<keyword evidence="1" id="KW-0343">GTPase activation</keyword>
<dbReference type="InterPro" id="IPR037776">
    <property type="entry name" value="RASAL_RasGAP"/>
</dbReference>
<evidence type="ECO:0000256" key="3">
    <source>
        <dbReference type="ARBA" id="ARBA00022737"/>
    </source>
</evidence>
<dbReference type="SMART" id="SM00233">
    <property type="entry name" value="PH"/>
    <property type="match status" value="1"/>
</dbReference>
<dbReference type="SMART" id="SM00323">
    <property type="entry name" value="RasGAP"/>
    <property type="match status" value="1"/>
</dbReference>
<dbReference type="InterPro" id="IPR001849">
    <property type="entry name" value="PH_domain"/>
</dbReference>
<evidence type="ECO:0000256" key="5">
    <source>
        <dbReference type="ARBA" id="ARBA00022833"/>
    </source>
</evidence>
<dbReference type="Pfam" id="PF00616">
    <property type="entry name" value="RasGAP"/>
    <property type="match status" value="1"/>
</dbReference>
<feature type="compositionally biased region" description="Basic and acidic residues" evidence="7">
    <location>
        <begin position="575"/>
        <end position="588"/>
    </location>
</feature>
<keyword evidence="4 6" id="KW-0863">Zinc-finger</keyword>
<dbReference type="GeneID" id="117660174"/>
<dbReference type="PROSITE" id="PS50018">
    <property type="entry name" value="RAS_GTPASE_ACTIV_2"/>
    <property type="match status" value="1"/>
</dbReference>
<dbReference type="InterPro" id="IPR008936">
    <property type="entry name" value="Rho_GTPase_activation_prot"/>
</dbReference>
<feature type="non-terminal residue" evidence="11">
    <location>
        <position position="1"/>
    </location>
</feature>
<evidence type="ECO:0000256" key="2">
    <source>
        <dbReference type="ARBA" id="ARBA00022723"/>
    </source>
</evidence>
<evidence type="ECO:0000259" key="8">
    <source>
        <dbReference type="PROSITE" id="PS50003"/>
    </source>
</evidence>
<dbReference type="Pfam" id="PF00779">
    <property type="entry name" value="BTK"/>
    <property type="match status" value="1"/>
</dbReference>
<dbReference type="Proteomes" id="UP001652622">
    <property type="component" value="Unplaced"/>
</dbReference>
<name>A0ABM3YYB7_PANGU</name>
<dbReference type="PANTHER" id="PTHR10194">
    <property type="entry name" value="RAS GTPASE-ACTIVATING PROTEINS"/>
    <property type="match status" value="1"/>
</dbReference>
<organism evidence="10 11">
    <name type="scientific">Pantherophis guttatus</name>
    <name type="common">Corn snake</name>
    <name type="synonym">Elaphe guttata</name>
    <dbReference type="NCBI Taxonomy" id="94885"/>
    <lineage>
        <taxon>Eukaryota</taxon>
        <taxon>Metazoa</taxon>
        <taxon>Chordata</taxon>
        <taxon>Craniata</taxon>
        <taxon>Vertebrata</taxon>
        <taxon>Euteleostomi</taxon>
        <taxon>Lepidosauria</taxon>
        <taxon>Squamata</taxon>
        <taxon>Bifurcata</taxon>
        <taxon>Unidentata</taxon>
        <taxon>Episquamata</taxon>
        <taxon>Toxicofera</taxon>
        <taxon>Serpentes</taxon>
        <taxon>Colubroidea</taxon>
        <taxon>Colubridae</taxon>
        <taxon>Colubrinae</taxon>
        <taxon>Pantherophis</taxon>
    </lineage>
</organism>
<sequence>VKFCLGSVQKSVLKDWFRLLPLPSSGEDAGEKLGQLRLQVRLAEDRILPSSYYQPLIDLLVESVLCPPEEADDLTPLALLEEVCLVESRQDVSTKLVKIFLGQGLVIPFLDYLNFREISRTMDPNTLFRSNSLASKSMEQFMKIVGMPYLHEVLKVIIHRIFEEKKYVELDPCKIEPSRAKRISFKGSLSEAQIREGSLEVLKGYLAEIVDAIVGSTENCPPLMRVAFKQLYKRVELRFKEAEHQEAKYIAISGFLFLRFFAPAILTPKLFSLRDHHADTQTSRTLLLLAKAVQSIGNLGLQLGHGKEQWMEPLHPFILASIGRVQEFLDRLIDVDMEMEGSEKQPWTLFHSSAIIKEGYLQKRKAEGVHLVSRFTFKKRYFWLSHESFSYSKSPEWQVRTAIPIQRICAVERVDENAFQQPHVMQIATRETGGQLFTMYIQCKNVNELNQWLSAIRKATVSNECMLPFCHPGAFRGNRWTCCLQTDRAVRGCSRTHSAVTLGDWSDPLDPDAEAQMVYKQLLLHKDKLREKYQEISNTEATQEQSSTAKKASDKNQRRLTAAAHLLEVIQGLEQAHKAFEHQEDGEKPGTGTGTLPPS</sequence>
<reference evidence="11" key="1">
    <citation type="submission" date="2025-08" db="UniProtKB">
        <authorList>
            <consortium name="RefSeq"/>
        </authorList>
    </citation>
    <scope>IDENTIFICATION</scope>
    <source>
        <tissue evidence="11">Blood</tissue>
    </source>
</reference>
<dbReference type="Gene3D" id="1.10.506.10">
    <property type="entry name" value="GTPase Activation - p120gap, domain 1"/>
    <property type="match status" value="1"/>
</dbReference>
<evidence type="ECO:0000259" key="9">
    <source>
        <dbReference type="PROSITE" id="PS50018"/>
    </source>
</evidence>
<dbReference type="SUPFAM" id="SSF50729">
    <property type="entry name" value="PH domain-like"/>
    <property type="match status" value="1"/>
</dbReference>
<evidence type="ECO:0000313" key="10">
    <source>
        <dbReference type="Proteomes" id="UP001652622"/>
    </source>
</evidence>
<feature type="region of interest" description="Disordered" evidence="7">
    <location>
        <begin position="536"/>
        <end position="560"/>
    </location>
</feature>
<evidence type="ECO:0000256" key="6">
    <source>
        <dbReference type="PROSITE-ProRule" id="PRU00432"/>
    </source>
</evidence>
<dbReference type="PROSITE" id="PS51113">
    <property type="entry name" value="ZF_BTK"/>
    <property type="match status" value="1"/>
</dbReference>
<dbReference type="CDD" id="cd05135">
    <property type="entry name" value="RasGAP_RASAL"/>
    <property type="match status" value="1"/>
</dbReference>